<dbReference type="SUPFAM" id="SSF56219">
    <property type="entry name" value="DNase I-like"/>
    <property type="match status" value="1"/>
</dbReference>
<feature type="binding site" evidence="6">
    <location>
        <position position="789"/>
    </location>
    <ligand>
        <name>Mg(2+)</name>
        <dbReference type="ChEBI" id="CHEBI:18420"/>
        <label>1</label>
    </ligand>
</feature>
<feature type="compositionally biased region" description="Polar residues" evidence="8">
    <location>
        <begin position="723"/>
        <end position="743"/>
    </location>
</feature>
<dbReference type="AlphaFoldDB" id="A0A8H5F9A3"/>
<keyword evidence="11" id="KW-1185">Reference proteome</keyword>
<feature type="site" description="Interaction with DNA substrate" evidence="7">
    <location>
        <position position="1030"/>
    </location>
</feature>
<feature type="compositionally biased region" description="Polar residues" evidence="8">
    <location>
        <begin position="752"/>
        <end position="761"/>
    </location>
</feature>
<feature type="compositionally biased region" description="Basic and acidic residues" evidence="8">
    <location>
        <begin position="528"/>
        <end position="541"/>
    </location>
</feature>
<keyword evidence="4 6" id="KW-0460">Magnesium</keyword>
<feature type="active site" description="Proton acceptor" evidence="5">
    <location>
        <position position="1030"/>
    </location>
</feature>
<feature type="binding site" evidence="6">
    <location>
        <position position="943"/>
    </location>
    <ligand>
        <name>Mg(2+)</name>
        <dbReference type="ChEBI" id="CHEBI:18420"/>
        <label>1</label>
    </ligand>
</feature>
<name>A0A8H5F9A3_9AGAR</name>
<evidence type="ECO:0000256" key="5">
    <source>
        <dbReference type="PIRSR" id="PIRSR604808-1"/>
    </source>
</evidence>
<feature type="compositionally biased region" description="Basic and acidic residues" evidence="8">
    <location>
        <begin position="39"/>
        <end position="49"/>
    </location>
</feature>
<keyword evidence="2 6" id="KW-0479">Metal-binding</keyword>
<dbReference type="InterPro" id="IPR005135">
    <property type="entry name" value="Endo/exonuclease/phosphatase"/>
</dbReference>
<dbReference type="InterPro" id="IPR004808">
    <property type="entry name" value="AP_endonuc_1"/>
</dbReference>
<feature type="binding site" evidence="6">
    <location>
        <position position="824"/>
    </location>
    <ligand>
        <name>Mg(2+)</name>
        <dbReference type="ChEBI" id="CHEBI:18420"/>
        <label>1</label>
    </ligand>
</feature>
<comment type="cofactor">
    <cofactor evidence="6">
        <name>Mg(2+)</name>
        <dbReference type="ChEBI" id="CHEBI:18420"/>
    </cofactor>
    <cofactor evidence="6">
        <name>Mn(2+)</name>
        <dbReference type="ChEBI" id="CHEBI:29035"/>
    </cofactor>
    <text evidence="6">Probably binds two magnesium or manganese ions per subunit.</text>
</comment>
<evidence type="ECO:0000259" key="9">
    <source>
        <dbReference type="Pfam" id="PF03372"/>
    </source>
</evidence>
<reference evidence="10 11" key="1">
    <citation type="journal article" date="2020" name="ISME J.">
        <title>Uncovering the hidden diversity of litter-decomposition mechanisms in mushroom-forming fungi.</title>
        <authorList>
            <person name="Floudas D."/>
            <person name="Bentzer J."/>
            <person name="Ahren D."/>
            <person name="Johansson T."/>
            <person name="Persson P."/>
            <person name="Tunlid A."/>
        </authorList>
    </citation>
    <scope>NUCLEOTIDE SEQUENCE [LARGE SCALE GENOMIC DNA]</scope>
    <source>
        <strain evidence="10 11">CBS 291.85</strain>
    </source>
</reference>
<feature type="active site" evidence="5">
    <location>
        <position position="903"/>
    </location>
</feature>
<evidence type="ECO:0000313" key="10">
    <source>
        <dbReference type="EMBL" id="KAF5328540.1"/>
    </source>
</evidence>
<feature type="region of interest" description="Disordered" evidence="8">
    <location>
        <begin position="1"/>
        <end position="114"/>
    </location>
</feature>
<evidence type="ECO:0000256" key="3">
    <source>
        <dbReference type="ARBA" id="ARBA00022801"/>
    </source>
</evidence>
<dbReference type="GO" id="GO:0046872">
    <property type="term" value="F:metal ion binding"/>
    <property type="evidence" value="ECO:0007669"/>
    <property type="project" value="UniProtKB-KW"/>
</dbReference>
<dbReference type="OrthoDB" id="416119at2759"/>
<keyword evidence="6" id="KW-0464">Manganese</keyword>
<accession>A0A8H5F9A3</accession>
<feature type="region of interest" description="Disordered" evidence="8">
    <location>
        <begin position="627"/>
        <end position="666"/>
    </location>
</feature>
<feature type="compositionally biased region" description="Acidic residues" evidence="8">
    <location>
        <begin position="61"/>
        <end position="70"/>
    </location>
</feature>
<feature type="site" description="Important for catalytic activity" evidence="7">
    <location>
        <position position="1003"/>
    </location>
</feature>
<dbReference type="GO" id="GO:0006284">
    <property type="term" value="P:base-excision repair"/>
    <property type="evidence" value="ECO:0007669"/>
    <property type="project" value="TreeGrafter"/>
</dbReference>
<dbReference type="Gene3D" id="3.60.10.10">
    <property type="entry name" value="Endonuclease/exonuclease/phosphatase"/>
    <property type="match status" value="1"/>
</dbReference>
<feature type="compositionally biased region" description="Acidic residues" evidence="8">
    <location>
        <begin position="126"/>
        <end position="135"/>
    </location>
</feature>
<feature type="domain" description="Endonuclease/exonuclease/phosphatase" evidence="9">
    <location>
        <begin position="806"/>
        <end position="1012"/>
    </location>
</feature>
<feature type="compositionally biased region" description="Low complexity" evidence="8">
    <location>
        <begin position="647"/>
        <end position="662"/>
    </location>
</feature>
<feature type="compositionally biased region" description="Basic and acidic residues" evidence="8">
    <location>
        <begin position="177"/>
        <end position="190"/>
    </location>
</feature>
<evidence type="ECO:0000256" key="1">
    <source>
        <dbReference type="ARBA" id="ARBA00007092"/>
    </source>
</evidence>
<feature type="compositionally biased region" description="Basic residues" evidence="8">
    <location>
        <begin position="561"/>
        <end position="579"/>
    </location>
</feature>
<dbReference type="Proteomes" id="UP000559256">
    <property type="component" value="Unassembled WGS sequence"/>
</dbReference>
<sequence>MSSIAPENPPQTAPQPSLNGDHPQPQESPLRQRSAKRAHIGEGHIDTRPLEAVPNRRLTDDSNDEDEAVQEENRVSRPFPQNHRTYAQVLLPDRSQEPNPELTPEVTAPRPVPIQPITINSNVTVVEEEETDDERSDMILSTPPPVPRTPDKRSRQNVRGIPGNPRDLSSPTPPLSEPREPDEAYKAPDPHKWVSRGPYYANLNPHCQRTRSGPLPIHPEAVPAHTNTEFPKIFLTHTDQMAGYTPSQIQNFTENPDKYTAVMFHGAGQDHFATHNTKIPIFLSDFIKGVKMPNEPEDDNNFHIISPASPRGAPKDFRKFSPPYVTFIAGLSKAKKDFLLYEQTFSLSEEVALHFMLVSPVGNNSWYIANFTAGFLNPGEKERLETLATIVSDCWKDRAFCAATDRLYTISGGPSNDPDAVLKRAVATTSTWDLTILRQGVTPNSDPDDPAHENAQFIFQLSGSPLSANPDEHEKWCQIIRNKIYTVYGDTIVKSAKQTVGCIWCKAEDHFSHACLFNFTEGWYGPGRPRDEEPDTTKKVQDSVNDSDLNPQDWAAFATRGHGRGRGNSRGRGNGRGRGRGYGNRYRRAGDAGEAPGSTVGQSFADHTSPVFGNGLGIDLRDLTGAASQTDPDEEQKSLPSTAMDVPTSSTGDGTSLSSPLSQDDELQNAVRTRNVFAEQTHLLGGLSWNDSCMLSDIDITNGDHLNEVRETMRRIDALLNEATQNPQHPLPTGTENTGTTLNVGDPDPPDITQQNSSGSVPKQRGNCRARRQNTKTNVRAAIWVASLNMRGYSSQGTTSPQGKWDHVNQLIKEKHIGALALQETHMSEERRRLLEKRYNQRIQIFATAGPEHASSKRGVAIVLNKNKADVSDVKQYVIVPGRALLIRTNWYKQGKINILAIYAPNVSGANGKDNAAFWEQIQEYYEHNPRTPKLDIVLGDMNLVENGMIDRMPAHDDPEEAIDALDDLKLKFHLKDSWRDTYPDTKAFTFPQNRPGSQSRIDRIYVTEKLLPLMREWKIEATGVPGADHKLISVQVSSEEAPYVGKGRWKLPSHIIKDKHLQGYIHERGLKAQTENDNLAERTPSHNPQTIWHKYKVDILDAARRREKIVVPHYVRQKREAETELERVLNDDTLFDEERLLRVNELQEQIETIERRQHLNARKDLSVKHRLEGEIPSRYWSNINKEKKPRDMIYALQKPDPTPDAENTTPEEHHKKCKKIATVYNPV</sequence>
<dbReference type="PANTHER" id="PTHR22748:SF26">
    <property type="entry name" value="ENDONUCLEASE_EXONUCLEASE_PHOSPHATASE DOMAIN-CONTAINING PROTEIN"/>
    <property type="match status" value="1"/>
</dbReference>
<feature type="region of interest" description="Disordered" evidence="8">
    <location>
        <begin position="723"/>
        <end position="773"/>
    </location>
</feature>
<feature type="binding site" evidence="6">
    <location>
        <position position="1029"/>
    </location>
    <ligand>
        <name>Mg(2+)</name>
        <dbReference type="ChEBI" id="CHEBI:18420"/>
        <label>1</label>
    </ligand>
</feature>
<protein>
    <recommendedName>
        <fullName evidence="9">Endonuclease/exonuclease/phosphatase domain-containing protein</fullName>
    </recommendedName>
</protein>
<dbReference type="EMBL" id="JAACJM010000359">
    <property type="protein sequence ID" value="KAF5328540.1"/>
    <property type="molecule type" value="Genomic_DNA"/>
</dbReference>
<feature type="region of interest" description="Disordered" evidence="8">
    <location>
        <begin position="526"/>
        <end position="608"/>
    </location>
</feature>
<gene>
    <name evidence="10" type="ORF">D9758_017941</name>
</gene>
<feature type="binding site" evidence="6">
    <location>
        <position position="1030"/>
    </location>
    <ligand>
        <name>Mg(2+)</name>
        <dbReference type="ChEBI" id="CHEBI:18420"/>
        <label>1</label>
    </ligand>
</feature>
<evidence type="ECO:0000256" key="8">
    <source>
        <dbReference type="SAM" id="MobiDB-lite"/>
    </source>
</evidence>
<dbReference type="Pfam" id="PF03372">
    <property type="entry name" value="Exo_endo_phos"/>
    <property type="match status" value="1"/>
</dbReference>
<evidence type="ECO:0000256" key="4">
    <source>
        <dbReference type="ARBA" id="ARBA00022842"/>
    </source>
</evidence>
<evidence type="ECO:0000256" key="6">
    <source>
        <dbReference type="PIRSR" id="PIRSR604808-2"/>
    </source>
</evidence>
<feature type="binding site" evidence="6">
    <location>
        <position position="941"/>
    </location>
    <ligand>
        <name>Mg(2+)</name>
        <dbReference type="ChEBI" id="CHEBI:18420"/>
        <label>1</label>
    </ligand>
</feature>
<comment type="caution">
    <text evidence="10">The sequence shown here is derived from an EMBL/GenBank/DDBJ whole genome shotgun (WGS) entry which is preliminary data.</text>
</comment>
<dbReference type="InterPro" id="IPR036691">
    <property type="entry name" value="Endo/exonu/phosph_ase_sf"/>
</dbReference>
<evidence type="ECO:0000256" key="7">
    <source>
        <dbReference type="PIRSR" id="PIRSR604808-3"/>
    </source>
</evidence>
<feature type="region of interest" description="Disordered" evidence="8">
    <location>
        <begin position="126"/>
        <end position="190"/>
    </location>
</feature>
<feature type="active site" description="Proton donor/acceptor" evidence="5">
    <location>
        <position position="941"/>
    </location>
</feature>
<dbReference type="GO" id="GO:0005634">
    <property type="term" value="C:nucleus"/>
    <property type="evidence" value="ECO:0007669"/>
    <property type="project" value="TreeGrafter"/>
</dbReference>
<dbReference type="GO" id="GO:0008081">
    <property type="term" value="F:phosphoric diester hydrolase activity"/>
    <property type="evidence" value="ECO:0007669"/>
    <property type="project" value="TreeGrafter"/>
</dbReference>
<evidence type="ECO:0000313" key="11">
    <source>
        <dbReference type="Proteomes" id="UP000559256"/>
    </source>
</evidence>
<organism evidence="10 11">
    <name type="scientific">Tetrapyrgos nigripes</name>
    <dbReference type="NCBI Taxonomy" id="182062"/>
    <lineage>
        <taxon>Eukaryota</taxon>
        <taxon>Fungi</taxon>
        <taxon>Dikarya</taxon>
        <taxon>Basidiomycota</taxon>
        <taxon>Agaricomycotina</taxon>
        <taxon>Agaricomycetes</taxon>
        <taxon>Agaricomycetidae</taxon>
        <taxon>Agaricales</taxon>
        <taxon>Marasmiineae</taxon>
        <taxon>Marasmiaceae</taxon>
        <taxon>Tetrapyrgos</taxon>
    </lineage>
</organism>
<keyword evidence="3" id="KW-0378">Hydrolase</keyword>
<dbReference type="CDD" id="cd09076">
    <property type="entry name" value="L1-EN"/>
    <property type="match status" value="1"/>
</dbReference>
<dbReference type="PANTHER" id="PTHR22748">
    <property type="entry name" value="AP ENDONUCLEASE"/>
    <property type="match status" value="1"/>
</dbReference>
<feature type="site" description="Transition state stabilizer" evidence="7">
    <location>
        <position position="943"/>
    </location>
</feature>
<proteinExistence type="inferred from homology"/>
<dbReference type="GO" id="GO:0008311">
    <property type="term" value="F:double-stranded DNA 3'-5' DNA exonuclease activity"/>
    <property type="evidence" value="ECO:0007669"/>
    <property type="project" value="TreeGrafter"/>
</dbReference>
<evidence type="ECO:0000256" key="2">
    <source>
        <dbReference type="ARBA" id="ARBA00022723"/>
    </source>
</evidence>
<dbReference type="GO" id="GO:0003906">
    <property type="term" value="F:DNA-(apurinic or apyrimidinic site) endonuclease activity"/>
    <property type="evidence" value="ECO:0007669"/>
    <property type="project" value="TreeGrafter"/>
</dbReference>
<comment type="similarity">
    <text evidence="1">Belongs to the DNA repair enzymes AP/ExoA family.</text>
</comment>